<reference evidence="3 4" key="1">
    <citation type="submission" date="2020-08" db="EMBL/GenBank/DDBJ databases">
        <authorList>
            <person name="Liu C."/>
            <person name="Sun Q."/>
        </authorList>
    </citation>
    <scope>NUCLEOTIDE SEQUENCE [LARGE SCALE GENOMIC DNA]</scope>
    <source>
        <strain evidence="3 4">N22</strain>
    </source>
</reference>
<gene>
    <name evidence="3" type="ORF">H7313_05355</name>
</gene>
<feature type="compositionally biased region" description="Low complexity" evidence="1">
    <location>
        <begin position="12"/>
        <end position="29"/>
    </location>
</feature>
<dbReference type="Pfam" id="PF17099">
    <property type="entry name" value="TrpP"/>
    <property type="match status" value="1"/>
</dbReference>
<keyword evidence="2" id="KW-1133">Transmembrane helix</keyword>
<feature type="transmembrane region" description="Helical" evidence="2">
    <location>
        <begin position="145"/>
        <end position="168"/>
    </location>
</feature>
<organism evidence="3 4">
    <name type="scientific">Gordonibacter massiliensis</name>
    <name type="common">ex Traore et al. 2017</name>
    <dbReference type="NCBI Taxonomy" id="1841863"/>
    <lineage>
        <taxon>Bacteria</taxon>
        <taxon>Bacillati</taxon>
        <taxon>Actinomycetota</taxon>
        <taxon>Coriobacteriia</taxon>
        <taxon>Eggerthellales</taxon>
        <taxon>Eggerthellaceae</taxon>
        <taxon>Gordonibacter</taxon>
    </lineage>
</organism>
<comment type="caution">
    <text evidence="3">The sequence shown here is derived from an EMBL/GenBank/DDBJ whole genome shotgun (WGS) entry which is preliminary data.</text>
</comment>
<evidence type="ECO:0000313" key="4">
    <source>
        <dbReference type="Proteomes" id="UP000587396"/>
    </source>
</evidence>
<accession>A0A842JCZ8</accession>
<protein>
    <recommendedName>
        <fullName evidence="5">ECF transporter S component</fullName>
    </recommendedName>
</protein>
<keyword evidence="2" id="KW-0472">Membrane</keyword>
<evidence type="ECO:0000256" key="1">
    <source>
        <dbReference type="SAM" id="MobiDB-lite"/>
    </source>
</evidence>
<evidence type="ECO:0000313" key="3">
    <source>
        <dbReference type="EMBL" id="MBC2888776.1"/>
    </source>
</evidence>
<proteinExistence type="predicted"/>
<dbReference type="AlphaFoldDB" id="A0A842JCZ8"/>
<evidence type="ECO:0000256" key="2">
    <source>
        <dbReference type="SAM" id="Phobius"/>
    </source>
</evidence>
<keyword evidence="4" id="KW-1185">Reference proteome</keyword>
<feature type="transmembrane region" description="Helical" evidence="2">
    <location>
        <begin position="45"/>
        <end position="71"/>
    </location>
</feature>
<dbReference type="Proteomes" id="UP000587396">
    <property type="component" value="Unassembled WGS sequence"/>
</dbReference>
<dbReference type="InterPro" id="IPR031360">
    <property type="entry name" value="TrpP"/>
</dbReference>
<dbReference type="EMBL" id="JACMSE010000002">
    <property type="protein sequence ID" value="MBC2888776.1"/>
    <property type="molecule type" value="Genomic_DNA"/>
</dbReference>
<sequence length="214" mass="22232">MAEQSKREVNVKAAAGGKAPAAQGGARQRTVQGADARKKGFDVSALILVAVLLAAGAVLKMTVGSFVNFFGMKPNFIIAMYCLAILLVRPNMVQAGIIGLLAGAVCQLLPGSPYINFVSEFLGALCMAALIRVPMKVGRANLQTIVATFLSTVVSGGMFTVCLFVFLGASASSLVAYVPIVLCTALINCVIVQALYIPLAKVLKKEPAKQVAAA</sequence>
<evidence type="ECO:0008006" key="5">
    <source>
        <dbReference type="Google" id="ProtNLM"/>
    </source>
</evidence>
<name>A0A842JCZ8_9ACTN</name>
<dbReference type="RefSeq" id="WP_185904693.1">
    <property type="nucleotide sequence ID" value="NZ_JACMSE010000002.1"/>
</dbReference>
<feature type="compositionally biased region" description="Basic and acidic residues" evidence="1">
    <location>
        <begin position="1"/>
        <end position="10"/>
    </location>
</feature>
<feature type="transmembrane region" description="Helical" evidence="2">
    <location>
        <begin position="174"/>
        <end position="199"/>
    </location>
</feature>
<feature type="region of interest" description="Disordered" evidence="1">
    <location>
        <begin position="1"/>
        <end position="29"/>
    </location>
</feature>
<keyword evidence="2" id="KW-0812">Transmembrane</keyword>